<dbReference type="GO" id="GO:0046294">
    <property type="term" value="P:formaldehyde catabolic process"/>
    <property type="evidence" value="ECO:0007669"/>
    <property type="project" value="TreeGrafter"/>
</dbReference>
<evidence type="ECO:0000256" key="6">
    <source>
        <dbReference type="RuleBase" id="RU361277"/>
    </source>
</evidence>
<dbReference type="InterPro" id="IPR002328">
    <property type="entry name" value="ADH_Zn_CS"/>
</dbReference>
<keyword evidence="9" id="KW-1185">Reference proteome</keyword>
<dbReference type="GO" id="GO:0008270">
    <property type="term" value="F:zinc ion binding"/>
    <property type="evidence" value="ECO:0007669"/>
    <property type="project" value="InterPro"/>
</dbReference>
<dbReference type="Proteomes" id="UP000612349">
    <property type="component" value="Unassembled WGS sequence"/>
</dbReference>
<dbReference type="Gene3D" id="3.40.50.720">
    <property type="entry name" value="NAD(P)-binding Rossmann-like Domain"/>
    <property type="match status" value="1"/>
</dbReference>
<protein>
    <submittedName>
        <fullName evidence="8">Aryl-alcohol dehydrogenase</fullName>
    </submittedName>
</protein>
<dbReference type="OrthoDB" id="9770544at2"/>
<dbReference type="InterPro" id="IPR036291">
    <property type="entry name" value="NAD(P)-bd_dom_sf"/>
</dbReference>
<dbReference type="CDD" id="cd08278">
    <property type="entry name" value="benzyl_alcohol_DH"/>
    <property type="match status" value="1"/>
</dbReference>
<dbReference type="InterPro" id="IPR013154">
    <property type="entry name" value="ADH-like_N"/>
</dbReference>
<evidence type="ECO:0000256" key="2">
    <source>
        <dbReference type="ARBA" id="ARBA00022723"/>
    </source>
</evidence>
<dbReference type="AlphaFoldDB" id="A0A916YU14"/>
<name>A0A916YU14_9SPHN</name>
<dbReference type="SUPFAM" id="SSF51735">
    <property type="entry name" value="NAD(P)-binding Rossmann-fold domains"/>
    <property type="match status" value="1"/>
</dbReference>
<dbReference type="RefSeq" id="WP_066773636.1">
    <property type="nucleotide sequence ID" value="NZ_BMIP01000001.1"/>
</dbReference>
<dbReference type="InterPro" id="IPR020843">
    <property type="entry name" value="ER"/>
</dbReference>
<sequence>MSYEGKAAIVRGKGQELSVEPVKYSGPQADEVIVRITATGVCHTDMVVRDQGYPVPLPLVLGHEGAGVIEEVGANVTTLEKGDHVVLAFGYCGRCDNCKSGLPGYCAEFYDRNFKGARMDGSQAICDCHGHNLGSAFFSQSSFGTFAVATERNAIKIRKDVPLELMGPLGCGISTGAGAVLNALKPHAGSSIAVFGAGSVGLSAVMAAAAVGCTTIAVVDLHDERLELARELGATHVINGGKTDAVEEIQKLSGTGGVDFSLECTGVPKVLEQAVGALKIPGTCGLIGAADLGVGANLDMNTLLFGRTVRGIIEGDSVPQVFIPQLIELWRAGKFPFDKLTRFYALEDINKAIADSESGAVLKPIVRP</sequence>
<dbReference type="Gene3D" id="3.90.180.10">
    <property type="entry name" value="Medium-chain alcohol dehydrogenases, catalytic domain"/>
    <property type="match status" value="1"/>
</dbReference>
<dbReference type="Pfam" id="PF08240">
    <property type="entry name" value="ADH_N"/>
    <property type="match status" value="1"/>
</dbReference>
<dbReference type="PANTHER" id="PTHR43880">
    <property type="entry name" value="ALCOHOL DEHYDROGENASE"/>
    <property type="match status" value="1"/>
</dbReference>
<keyword evidence="4" id="KW-0560">Oxidoreductase</keyword>
<comment type="cofactor">
    <cofactor evidence="1 6">
        <name>Zn(2+)</name>
        <dbReference type="ChEBI" id="CHEBI:29105"/>
    </cofactor>
</comment>
<dbReference type="InterPro" id="IPR013149">
    <property type="entry name" value="ADH-like_C"/>
</dbReference>
<comment type="similarity">
    <text evidence="6">Belongs to the zinc-containing alcohol dehydrogenase family.</text>
</comment>
<keyword evidence="2 6" id="KW-0479">Metal-binding</keyword>
<keyword evidence="3 6" id="KW-0862">Zinc</keyword>
<reference evidence="8" key="1">
    <citation type="journal article" date="2014" name="Int. J. Syst. Evol. Microbiol.">
        <title>Complete genome sequence of Corynebacterium casei LMG S-19264T (=DSM 44701T), isolated from a smear-ripened cheese.</title>
        <authorList>
            <consortium name="US DOE Joint Genome Institute (JGI-PGF)"/>
            <person name="Walter F."/>
            <person name="Albersmeier A."/>
            <person name="Kalinowski J."/>
            <person name="Ruckert C."/>
        </authorList>
    </citation>
    <scope>NUCLEOTIDE SEQUENCE</scope>
    <source>
        <strain evidence="8">CGMCC 1.15360</strain>
    </source>
</reference>
<organism evidence="8 9">
    <name type="scientific">Croceicoccus mobilis</name>
    <dbReference type="NCBI Taxonomy" id="1703339"/>
    <lineage>
        <taxon>Bacteria</taxon>
        <taxon>Pseudomonadati</taxon>
        <taxon>Pseudomonadota</taxon>
        <taxon>Alphaproteobacteria</taxon>
        <taxon>Sphingomonadales</taxon>
        <taxon>Erythrobacteraceae</taxon>
        <taxon>Croceicoccus</taxon>
    </lineage>
</organism>
<dbReference type="EMBL" id="BMIP01000001">
    <property type="protein sequence ID" value="GGD60933.1"/>
    <property type="molecule type" value="Genomic_DNA"/>
</dbReference>
<evidence type="ECO:0000256" key="1">
    <source>
        <dbReference type="ARBA" id="ARBA00001947"/>
    </source>
</evidence>
<evidence type="ECO:0000256" key="5">
    <source>
        <dbReference type="ARBA" id="ARBA00023027"/>
    </source>
</evidence>
<evidence type="ECO:0000256" key="4">
    <source>
        <dbReference type="ARBA" id="ARBA00023002"/>
    </source>
</evidence>
<dbReference type="InterPro" id="IPR011032">
    <property type="entry name" value="GroES-like_sf"/>
</dbReference>
<dbReference type="FunFam" id="3.40.50.720:FF:000003">
    <property type="entry name" value="S-(hydroxymethyl)glutathione dehydrogenase"/>
    <property type="match status" value="1"/>
</dbReference>
<dbReference type="SMART" id="SM00829">
    <property type="entry name" value="PKS_ER"/>
    <property type="match status" value="1"/>
</dbReference>
<evidence type="ECO:0000256" key="3">
    <source>
        <dbReference type="ARBA" id="ARBA00022833"/>
    </source>
</evidence>
<evidence type="ECO:0000313" key="9">
    <source>
        <dbReference type="Proteomes" id="UP000612349"/>
    </source>
</evidence>
<proteinExistence type="inferred from homology"/>
<dbReference type="PROSITE" id="PS00059">
    <property type="entry name" value="ADH_ZINC"/>
    <property type="match status" value="1"/>
</dbReference>
<feature type="domain" description="Enoyl reductase (ER)" evidence="7">
    <location>
        <begin position="14"/>
        <end position="362"/>
    </location>
</feature>
<evidence type="ECO:0000313" key="8">
    <source>
        <dbReference type="EMBL" id="GGD60933.1"/>
    </source>
</evidence>
<gene>
    <name evidence="8" type="primary">areB</name>
    <name evidence="8" type="ORF">GCM10010990_08070</name>
</gene>
<dbReference type="SUPFAM" id="SSF50129">
    <property type="entry name" value="GroES-like"/>
    <property type="match status" value="1"/>
</dbReference>
<dbReference type="Pfam" id="PF00107">
    <property type="entry name" value="ADH_zinc_N"/>
    <property type="match status" value="1"/>
</dbReference>
<evidence type="ECO:0000259" key="7">
    <source>
        <dbReference type="SMART" id="SM00829"/>
    </source>
</evidence>
<dbReference type="GO" id="GO:0005829">
    <property type="term" value="C:cytosol"/>
    <property type="evidence" value="ECO:0007669"/>
    <property type="project" value="TreeGrafter"/>
</dbReference>
<accession>A0A916YU14</accession>
<comment type="caution">
    <text evidence="8">The sequence shown here is derived from an EMBL/GenBank/DDBJ whole genome shotgun (WGS) entry which is preliminary data.</text>
</comment>
<dbReference type="PANTHER" id="PTHR43880:SF12">
    <property type="entry name" value="ALCOHOL DEHYDROGENASE CLASS-3"/>
    <property type="match status" value="1"/>
</dbReference>
<reference evidence="8" key="2">
    <citation type="submission" date="2020-09" db="EMBL/GenBank/DDBJ databases">
        <authorList>
            <person name="Sun Q."/>
            <person name="Zhou Y."/>
        </authorList>
    </citation>
    <scope>NUCLEOTIDE SEQUENCE</scope>
    <source>
        <strain evidence="8">CGMCC 1.15360</strain>
    </source>
</reference>
<dbReference type="GO" id="GO:0051903">
    <property type="term" value="F:S-(hydroxymethyl)glutathione dehydrogenase [NAD(P)+] activity"/>
    <property type="evidence" value="ECO:0007669"/>
    <property type="project" value="TreeGrafter"/>
</dbReference>
<keyword evidence="5" id="KW-0520">NAD</keyword>